<sequence>MTLVRIGVSDIKIESQKVLEAVLVETNKRDFHLRDVIFFAKKLVTLPINFTKLKVVDLIAVEEIPLWLIDYVAAEGLMKIHSNALETEEFFQQLIMLCDFEHCKSIGLLVECDSRDRYMVIYPTLKSSNTVEIECLLLNFSNELNLKFITLSRLWKQQKLKAHPDKTIFVDIDTQIKKGNDFFDSYLKKRSSSATVSSASGIRPIGSSVIAPQACSSTSNDHQFIDKFNKLIEKYILNEYRLRSIYSRLPKHDYRELYSLIFKSTKFMLRSSQKSGEMPDPSILNNVLDRLFNLYLTVDEDTDLITENFS</sequence>
<name>A0A1E4T6I7_9ASCO</name>
<dbReference type="OrthoDB" id="4096641at2759"/>
<feature type="domain" description="Sld7 C-terminal" evidence="1">
    <location>
        <begin position="227"/>
        <end position="295"/>
    </location>
</feature>
<proteinExistence type="predicted"/>
<organism evidence="2 3">
    <name type="scientific">[Candida] arabinofermentans NRRL YB-2248</name>
    <dbReference type="NCBI Taxonomy" id="983967"/>
    <lineage>
        <taxon>Eukaryota</taxon>
        <taxon>Fungi</taxon>
        <taxon>Dikarya</taxon>
        <taxon>Ascomycota</taxon>
        <taxon>Saccharomycotina</taxon>
        <taxon>Pichiomycetes</taxon>
        <taxon>Pichiales</taxon>
        <taxon>Pichiaceae</taxon>
        <taxon>Ogataea</taxon>
        <taxon>Ogataea/Candida clade</taxon>
    </lineage>
</organism>
<dbReference type="Proteomes" id="UP000094801">
    <property type="component" value="Unassembled WGS sequence"/>
</dbReference>
<evidence type="ECO:0000259" key="1">
    <source>
        <dbReference type="Pfam" id="PF18596"/>
    </source>
</evidence>
<accession>A0A1E4T6I7</accession>
<protein>
    <recommendedName>
        <fullName evidence="1">Sld7 C-terminal domain-containing protein</fullName>
    </recommendedName>
</protein>
<dbReference type="EMBL" id="KV453848">
    <property type="protein sequence ID" value="ODV87345.1"/>
    <property type="molecule type" value="Genomic_DNA"/>
</dbReference>
<gene>
    <name evidence="2" type="ORF">CANARDRAFT_5888</name>
</gene>
<evidence type="ECO:0000313" key="2">
    <source>
        <dbReference type="EMBL" id="ODV87345.1"/>
    </source>
</evidence>
<dbReference type="InterPro" id="IPR041260">
    <property type="entry name" value="Sld7_C"/>
</dbReference>
<reference evidence="3" key="1">
    <citation type="submission" date="2016-04" db="EMBL/GenBank/DDBJ databases">
        <title>Comparative genomics of biotechnologically important yeasts.</title>
        <authorList>
            <consortium name="DOE Joint Genome Institute"/>
            <person name="Riley R."/>
            <person name="Haridas S."/>
            <person name="Wolfe K.H."/>
            <person name="Lopes M.R."/>
            <person name="Hittinger C.T."/>
            <person name="Goker M."/>
            <person name="Salamov A."/>
            <person name="Wisecaver J."/>
            <person name="Long T.M."/>
            <person name="Aerts A.L."/>
            <person name="Barry K."/>
            <person name="Choi C."/>
            <person name="Clum A."/>
            <person name="Coughlan A.Y."/>
            <person name="Deshpande S."/>
            <person name="Douglass A.P."/>
            <person name="Hanson S.J."/>
            <person name="Klenk H.-P."/>
            <person name="Labutti K."/>
            <person name="Lapidus A."/>
            <person name="Lindquist E."/>
            <person name="Lipzen A."/>
            <person name="Meier-Kolthoff J.P."/>
            <person name="Ohm R.A."/>
            <person name="Otillar R.P."/>
            <person name="Pangilinan J."/>
            <person name="Peng Y."/>
            <person name="Rokas A."/>
            <person name="Rosa C.A."/>
            <person name="Scheuner C."/>
            <person name="Sibirny A.A."/>
            <person name="Slot J.C."/>
            <person name="Stielow J.B."/>
            <person name="Sun H."/>
            <person name="Kurtzman C.P."/>
            <person name="Blackwell M."/>
            <person name="Grigoriev I.V."/>
            <person name="Jeffries T.W."/>
        </authorList>
    </citation>
    <scope>NUCLEOTIDE SEQUENCE [LARGE SCALE GENOMIC DNA]</scope>
    <source>
        <strain evidence="3">NRRL YB-2248</strain>
    </source>
</reference>
<dbReference type="Pfam" id="PF18596">
    <property type="entry name" value="Sld7_C"/>
    <property type="match status" value="1"/>
</dbReference>
<evidence type="ECO:0000313" key="3">
    <source>
        <dbReference type="Proteomes" id="UP000094801"/>
    </source>
</evidence>
<dbReference type="AlphaFoldDB" id="A0A1E4T6I7"/>
<keyword evidence="3" id="KW-1185">Reference proteome</keyword>